<comment type="caution">
    <text evidence="2">The sequence shown here is derived from an EMBL/GenBank/DDBJ whole genome shotgun (WGS) entry which is preliminary data.</text>
</comment>
<keyword evidence="1" id="KW-0472">Membrane</keyword>
<organism evidence="2">
    <name type="scientific">bioreactor metagenome</name>
    <dbReference type="NCBI Taxonomy" id="1076179"/>
    <lineage>
        <taxon>unclassified sequences</taxon>
        <taxon>metagenomes</taxon>
        <taxon>ecological metagenomes</taxon>
    </lineage>
</organism>
<proteinExistence type="predicted"/>
<keyword evidence="1" id="KW-1133">Transmembrane helix</keyword>
<reference evidence="2" key="1">
    <citation type="submission" date="2019-08" db="EMBL/GenBank/DDBJ databases">
        <authorList>
            <person name="Kucharzyk K."/>
            <person name="Murdoch R.W."/>
            <person name="Higgins S."/>
            <person name="Loffler F."/>
        </authorList>
    </citation>
    <scope>NUCLEOTIDE SEQUENCE</scope>
</reference>
<protein>
    <recommendedName>
        <fullName evidence="3">Carbon starvation protein A</fullName>
    </recommendedName>
</protein>
<keyword evidence="1" id="KW-0812">Transmembrane</keyword>
<feature type="transmembrane region" description="Helical" evidence="1">
    <location>
        <begin position="18"/>
        <end position="38"/>
    </location>
</feature>
<evidence type="ECO:0008006" key="3">
    <source>
        <dbReference type="Google" id="ProtNLM"/>
    </source>
</evidence>
<dbReference type="AlphaFoldDB" id="A0A645IXW1"/>
<evidence type="ECO:0000256" key="1">
    <source>
        <dbReference type="SAM" id="Phobius"/>
    </source>
</evidence>
<feature type="transmembrane region" description="Helical" evidence="1">
    <location>
        <begin position="50"/>
        <end position="70"/>
    </location>
</feature>
<dbReference type="EMBL" id="VSSQ01125829">
    <property type="protein sequence ID" value="MPN55987.1"/>
    <property type="molecule type" value="Genomic_DNA"/>
</dbReference>
<accession>A0A645IXW1</accession>
<sequence>MVALWASAAFLVQNNRNFWIAAVPAAFMSVVTSVYILVAPEGLRLPVAVAYPIGFAIAAVYCVLFARYAAKRRNREAAPIEAYGD</sequence>
<evidence type="ECO:0000313" key="2">
    <source>
        <dbReference type="EMBL" id="MPN55987.1"/>
    </source>
</evidence>
<name>A0A645IXW1_9ZZZZ</name>
<gene>
    <name evidence="2" type="ORF">SDC9_203671</name>
</gene>